<evidence type="ECO:0000313" key="1">
    <source>
        <dbReference type="EMBL" id="OQB39576.1"/>
    </source>
</evidence>
<dbReference type="Proteomes" id="UP000485621">
    <property type="component" value="Unassembled WGS sequence"/>
</dbReference>
<organism evidence="1">
    <name type="scientific">candidate division CPR1 bacterium ADurb.Bin160</name>
    <dbReference type="NCBI Taxonomy" id="1852826"/>
    <lineage>
        <taxon>Bacteria</taxon>
        <taxon>candidate division CPR1</taxon>
    </lineage>
</organism>
<protein>
    <submittedName>
        <fullName evidence="1">Uncharacterized protein</fullName>
    </submittedName>
</protein>
<name>A0A1V5ZHJ9_9BACT</name>
<gene>
    <name evidence="1" type="ORF">BWY04_01559</name>
</gene>
<sequence>MLEKAQKILQVGSVVDIQNFLPQLIQAYCKLDIEQAKLEKSYEIYRIERYVELKKEKKDKKNSYSDKDIDIISKKNALDKY</sequence>
<comment type="caution">
    <text evidence="1">The sequence shown here is derived from an EMBL/GenBank/DDBJ whole genome shotgun (WGS) entry which is preliminary data.</text>
</comment>
<proteinExistence type="predicted"/>
<dbReference type="AlphaFoldDB" id="A0A1V5ZHJ9"/>
<dbReference type="EMBL" id="MWDB01000087">
    <property type="protein sequence ID" value="OQB39576.1"/>
    <property type="molecule type" value="Genomic_DNA"/>
</dbReference>
<accession>A0A1V5ZHJ9</accession>
<reference evidence="1" key="1">
    <citation type="submission" date="2017-02" db="EMBL/GenBank/DDBJ databases">
        <title>Delving into the versatile metabolic prowess of the omnipresent phylum Bacteroidetes.</title>
        <authorList>
            <person name="Nobu M.K."/>
            <person name="Mei R."/>
            <person name="Narihiro T."/>
            <person name="Kuroda K."/>
            <person name="Liu W.-T."/>
        </authorList>
    </citation>
    <scope>NUCLEOTIDE SEQUENCE</scope>
    <source>
        <strain evidence="1">ADurb.Bin160</strain>
    </source>
</reference>